<keyword evidence="4" id="KW-1185">Reference proteome</keyword>
<dbReference type="InterPro" id="IPR012871">
    <property type="entry name" value="DUF1668_ORYSA"/>
</dbReference>
<dbReference type="EMBL" id="OZ075137">
    <property type="protein sequence ID" value="CAL5008741.1"/>
    <property type="molecule type" value="Genomic_DNA"/>
</dbReference>
<organism evidence="2 4">
    <name type="scientific">Urochloa decumbens</name>
    <dbReference type="NCBI Taxonomy" id="240449"/>
    <lineage>
        <taxon>Eukaryota</taxon>
        <taxon>Viridiplantae</taxon>
        <taxon>Streptophyta</taxon>
        <taxon>Embryophyta</taxon>
        <taxon>Tracheophyta</taxon>
        <taxon>Spermatophyta</taxon>
        <taxon>Magnoliopsida</taxon>
        <taxon>Liliopsida</taxon>
        <taxon>Poales</taxon>
        <taxon>Poaceae</taxon>
        <taxon>PACMAD clade</taxon>
        <taxon>Panicoideae</taxon>
        <taxon>Panicodae</taxon>
        <taxon>Paniceae</taxon>
        <taxon>Melinidinae</taxon>
        <taxon>Urochloa</taxon>
    </lineage>
</organism>
<accession>A0ABC9BY64</accession>
<evidence type="ECO:0000313" key="3">
    <source>
        <dbReference type="EMBL" id="CAL5009827.1"/>
    </source>
</evidence>
<reference evidence="2" key="1">
    <citation type="submission" date="2024-10" db="EMBL/GenBank/DDBJ databases">
        <authorList>
            <person name="Ryan C."/>
        </authorList>
    </citation>
    <scope>NUCLEOTIDE SEQUENCE [LARGE SCALE GENOMIC DNA]</scope>
</reference>
<sequence>MSLRRFLYLVANDCGDRSYSLRRIDTSRFFFGGSTEGTPTPLDSSGGAGAADPSAIEDGGHLPDPMINLFPPRMEPKPGSIGFMLFKNKVNEGHDKVVAIDSMGHSLICDPDLPPTVHYLPSMASPKFSPFSLTVGNSLYVVDAFPMAPNGRKRHSFEVLSSDEDHRSFKSKAWYWSPLDPPPHVYGPSHKSHFIDSYTVVAGSNIVVSNKDSQQTYCFDTVNRTWNKAGNWVLPFNRLAEYLPEHKLWFGISPIEEGYRFCGANLVASLDSGEMRPPLVHRLWKEYAEPPPEWSLAQTYAVHLGSSKFCIIRFFEIGKLHVCPEHHESYKREEELQAVLTGVEVENCGDEVRVVKHKSERYKLDVNSSYRVL</sequence>
<dbReference type="SUPFAM" id="SSF117281">
    <property type="entry name" value="Kelch motif"/>
    <property type="match status" value="1"/>
</dbReference>
<dbReference type="Proteomes" id="UP001497457">
    <property type="component" value="Chromosome 28b"/>
</dbReference>
<evidence type="ECO:0000313" key="4">
    <source>
        <dbReference type="Proteomes" id="UP001497457"/>
    </source>
</evidence>
<dbReference type="PANTHER" id="PTHR33085:SF88">
    <property type="entry name" value="OS08G0165000 PROTEIN"/>
    <property type="match status" value="1"/>
</dbReference>
<dbReference type="Pfam" id="PF07893">
    <property type="entry name" value="DUF1668"/>
    <property type="match status" value="1"/>
</dbReference>
<feature type="region of interest" description="Disordered" evidence="1">
    <location>
        <begin position="35"/>
        <end position="58"/>
    </location>
</feature>
<name>A0ABC9BY64_9POAL</name>
<protein>
    <submittedName>
        <fullName evidence="2">Uncharacterized protein</fullName>
    </submittedName>
</protein>
<gene>
    <name evidence="2" type="ORF">URODEC1_LOCUS69159</name>
    <name evidence="3" type="ORF">URODEC1_LOCUS69687</name>
</gene>
<dbReference type="PANTHER" id="PTHR33085">
    <property type="entry name" value="OS12G0113100 PROTEIN-RELATED"/>
    <property type="match status" value="1"/>
</dbReference>
<dbReference type="Proteomes" id="UP001497457">
    <property type="component" value="Chromosome 27b"/>
</dbReference>
<evidence type="ECO:0000256" key="1">
    <source>
        <dbReference type="SAM" id="MobiDB-lite"/>
    </source>
</evidence>
<dbReference type="EMBL" id="OZ075138">
    <property type="protein sequence ID" value="CAL5009827.1"/>
    <property type="molecule type" value="Genomic_DNA"/>
</dbReference>
<dbReference type="InterPro" id="IPR015915">
    <property type="entry name" value="Kelch-typ_b-propeller"/>
</dbReference>
<evidence type="ECO:0000313" key="2">
    <source>
        <dbReference type="EMBL" id="CAL5008741.1"/>
    </source>
</evidence>
<proteinExistence type="predicted"/>
<dbReference type="AlphaFoldDB" id="A0ABC9BY64"/>